<organism evidence="4 5">
    <name type="scientific">Oceanipulchritudo coccoides</name>
    <dbReference type="NCBI Taxonomy" id="2706888"/>
    <lineage>
        <taxon>Bacteria</taxon>
        <taxon>Pseudomonadati</taxon>
        <taxon>Verrucomicrobiota</taxon>
        <taxon>Opitutia</taxon>
        <taxon>Puniceicoccales</taxon>
        <taxon>Oceanipulchritudinaceae</taxon>
        <taxon>Oceanipulchritudo</taxon>
    </lineage>
</organism>
<dbReference type="InterPro" id="IPR006674">
    <property type="entry name" value="HD_domain"/>
</dbReference>
<accession>A0A6B2M627</accession>
<dbReference type="Pfam" id="PF07698">
    <property type="entry name" value="7TM-7TMR_HD"/>
    <property type="match status" value="1"/>
</dbReference>
<feature type="transmembrane region" description="Helical" evidence="2">
    <location>
        <begin position="366"/>
        <end position="386"/>
    </location>
</feature>
<gene>
    <name evidence="4" type="ORF">G0Q06_12385</name>
</gene>
<dbReference type="InterPro" id="IPR011621">
    <property type="entry name" value="Metal-dep_PHydrolase_7TM_intra"/>
</dbReference>
<feature type="transmembrane region" description="Helical" evidence="2">
    <location>
        <begin position="472"/>
        <end position="491"/>
    </location>
</feature>
<keyword evidence="2" id="KW-0812">Transmembrane</keyword>
<dbReference type="InterPro" id="IPR011624">
    <property type="entry name" value="Metal-dep_PHydrolase_7TM_extra"/>
</dbReference>
<feature type="transmembrane region" description="Helical" evidence="2">
    <location>
        <begin position="406"/>
        <end position="433"/>
    </location>
</feature>
<evidence type="ECO:0000256" key="1">
    <source>
        <dbReference type="SAM" id="MobiDB-lite"/>
    </source>
</evidence>
<dbReference type="InterPro" id="IPR003607">
    <property type="entry name" value="HD/PDEase_dom"/>
</dbReference>
<evidence type="ECO:0000313" key="5">
    <source>
        <dbReference type="Proteomes" id="UP000478417"/>
    </source>
</evidence>
<evidence type="ECO:0000256" key="2">
    <source>
        <dbReference type="SAM" id="Phobius"/>
    </source>
</evidence>
<dbReference type="InterPro" id="IPR052722">
    <property type="entry name" value="PgpH_phosphodiesterase"/>
</dbReference>
<dbReference type="PANTHER" id="PTHR36442">
    <property type="entry name" value="CYCLIC-DI-AMP PHOSPHODIESTERASE PGPH"/>
    <property type="match status" value="1"/>
</dbReference>
<feature type="transmembrane region" description="Helical" evidence="2">
    <location>
        <begin position="500"/>
        <end position="525"/>
    </location>
</feature>
<feature type="domain" description="HD/PDEase" evidence="3">
    <location>
        <begin position="554"/>
        <end position="727"/>
    </location>
</feature>
<dbReference type="Pfam" id="PF07697">
    <property type="entry name" value="7TMR-HDED"/>
    <property type="match status" value="1"/>
</dbReference>
<keyword evidence="2" id="KW-1133">Transmembrane helix</keyword>
<dbReference type="CDD" id="cd00077">
    <property type="entry name" value="HDc"/>
    <property type="match status" value="1"/>
</dbReference>
<dbReference type="SMART" id="SM00471">
    <property type="entry name" value="HDc"/>
    <property type="match status" value="1"/>
</dbReference>
<dbReference type="Gene3D" id="1.10.3210.10">
    <property type="entry name" value="Hypothetical protein af1432"/>
    <property type="match status" value="1"/>
</dbReference>
<name>A0A6B2M627_9BACT</name>
<feature type="compositionally biased region" description="Basic and acidic residues" evidence="1">
    <location>
        <begin position="10"/>
        <end position="23"/>
    </location>
</feature>
<dbReference type="NCBIfam" id="TIGR00277">
    <property type="entry name" value="HDIG"/>
    <property type="match status" value="1"/>
</dbReference>
<feature type="transmembrane region" description="Helical" evidence="2">
    <location>
        <begin position="445"/>
        <end position="466"/>
    </location>
</feature>
<proteinExistence type="predicted"/>
<evidence type="ECO:0000259" key="3">
    <source>
        <dbReference type="SMART" id="SM00471"/>
    </source>
</evidence>
<dbReference type="RefSeq" id="WP_163966549.1">
    <property type="nucleotide sequence ID" value="NZ_JAAGNX010000003.1"/>
</dbReference>
<keyword evidence="5" id="KW-1185">Reference proteome</keyword>
<reference evidence="4 5" key="1">
    <citation type="submission" date="2020-02" db="EMBL/GenBank/DDBJ databases">
        <title>Albibacoteraceae fam. nov., the first described family within the subdivision 4 Verrucomicrobia.</title>
        <authorList>
            <person name="Xi F."/>
        </authorList>
    </citation>
    <scope>NUCLEOTIDE SEQUENCE [LARGE SCALE GENOMIC DNA]</scope>
    <source>
        <strain evidence="4 5">CK1056</strain>
    </source>
</reference>
<dbReference type="InterPro" id="IPR006675">
    <property type="entry name" value="HDIG_dom"/>
</dbReference>
<dbReference type="PANTHER" id="PTHR36442:SF1">
    <property type="entry name" value="CYCLIC-DI-AMP PHOSPHODIESTERASE PGPH"/>
    <property type="match status" value="1"/>
</dbReference>
<feature type="transmembrane region" description="Helical" evidence="2">
    <location>
        <begin position="40"/>
        <end position="58"/>
    </location>
</feature>
<feature type="region of interest" description="Disordered" evidence="1">
    <location>
        <begin position="1"/>
        <end position="23"/>
    </location>
</feature>
<evidence type="ECO:0000313" key="4">
    <source>
        <dbReference type="EMBL" id="NDV63255.1"/>
    </source>
</evidence>
<dbReference type="Pfam" id="PF01966">
    <property type="entry name" value="HD"/>
    <property type="match status" value="1"/>
</dbReference>
<sequence>MIFSRKSQKQRTEDNRKRRLGTRREATVKPRVDMAMVKRFFLYLGFGLVAVFLCFYGLSSAGPLVQEGQVSRIRITAEIPFSYVSEIETSKRMEAVRQKVAPVFLLNLEPYRNFRSYMERLGEDLDAFAKVPENTPEDLARLQVAEVEAFLAEYAAGNPFSLRPNDLATLHNQLGGERLRASIGEGLIVLGEIFRKGVYPADTAFNIGTGERLSLFTVEDEFGNIQEVQILSEEEGLRTLRIQLAALDIPRESTIALFRILRSALRPNLIFDSERTQDRVLAAQESLKPTIIEIPEGQSIIEPNSRVNALQYEQLEAYRKALRQSEAGDFGLNALFYERALLTLLLVMGAVFFLKTSRHKVRHNPRIFSLSGILILCNLGLIRLVIELGDSVLAESTPILVQLLPFLVPVILGPMIITILVGAGPGILAAGLVSTLNAMMQGNSLSVLLLSQLVCLVAIAYCRNIQLRASLVRAGSISGATMAIGALLFGLRDNLPLTMVLYQILASVGTGVISGVLIVGILPILENLFKYTTDITLLELTDFNHPLLRKMQLEAPGSYHHSLMVANLAENAAAAIGANPLVCRVCALFHDIGKMIKPEYFVENQRSGQNPHIERNPSMSALVIKSHVKEGVQMAKDYRLPKVIMDVIQQHHGTSLIQYFYYKALQQQKEEGVIESIYPNAPRIELNQVNEDTYRYEGPIPQFMESALVMLADSVEAASRSLKKVNPQSVEELVEKIFMARLKDGQLDATPLTFKQLIKIRENFVFTLLNMLHARVEYPDGKTENGGGNRARKRAAAANQELPPPATSGD</sequence>
<keyword evidence="2" id="KW-0472">Membrane</keyword>
<dbReference type="AlphaFoldDB" id="A0A6B2M627"/>
<dbReference type="SUPFAM" id="SSF109604">
    <property type="entry name" value="HD-domain/PDEase-like"/>
    <property type="match status" value="1"/>
</dbReference>
<dbReference type="EMBL" id="JAAGNX010000003">
    <property type="protein sequence ID" value="NDV63255.1"/>
    <property type="molecule type" value="Genomic_DNA"/>
</dbReference>
<comment type="caution">
    <text evidence="4">The sequence shown here is derived from an EMBL/GenBank/DDBJ whole genome shotgun (WGS) entry which is preliminary data.</text>
</comment>
<protein>
    <submittedName>
        <fullName evidence="4">HDIG domain-containing protein</fullName>
    </submittedName>
</protein>
<dbReference type="Proteomes" id="UP000478417">
    <property type="component" value="Unassembled WGS sequence"/>
</dbReference>
<feature type="region of interest" description="Disordered" evidence="1">
    <location>
        <begin position="778"/>
        <end position="810"/>
    </location>
</feature>
<feature type="transmembrane region" description="Helical" evidence="2">
    <location>
        <begin position="334"/>
        <end position="354"/>
    </location>
</feature>